<sequence>MEISKYKAVLALVFLQFTSAGVALFTKAAFTEGLTPTVFVVYRQAIATVFICPISFFSAWKKENKPCLGVRGYWWVALTAVIGVTVNQNAYFKGLDLSSSSLACTMTNLIPAVTFIISVIVGYESIKRSSMKSVAKVIGTGVCVGGAMTMTFLRGPKLLNALLNQDSTTWLLGCIFLVISTFAWSLWLIFQIPIASHCPDHLYTCSWICFIATVSSFLVALALGNTHLSPWKLDSSLKLSCCIYSGIQLAITFFLQAWVVSQKGPLFSALFNPLSAIITTFFGALYLQEQTYLGSLLGALAIILGLYVVLWGKSEDYEEEYIDLKLEDGHTTSSQADIASIVIGDKIFRSSELLEPLLMYRACHAGSEVSCSNPLFIYSLFAASLSTVKCTNISVMPEPFHNFFCKEKTPIWTSLINEFD</sequence>
<keyword evidence="5 6" id="KW-0472">Membrane</keyword>
<dbReference type="InterPro" id="IPR000620">
    <property type="entry name" value="EamA_dom"/>
</dbReference>
<feature type="domain" description="EamA" evidence="7">
    <location>
        <begin position="172"/>
        <end position="310"/>
    </location>
</feature>
<keyword evidence="4 6" id="KW-1133">Transmembrane helix</keyword>
<feature type="transmembrane region" description="Helical" evidence="6">
    <location>
        <begin position="41"/>
        <end position="60"/>
    </location>
</feature>
<dbReference type="InterPro" id="IPR037185">
    <property type="entry name" value="EmrE-like"/>
</dbReference>
<feature type="transmembrane region" description="Helical" evidence="6">
    <location>
        <begin position="266"/>
        <end position="286"/>
    </location>
</feature>
<dbReference type="SUPFAM" id="SSF103481">
    <property type="entry name" value="Multidrug resistance efflux transporter EmrE"/>
    <property type="match status" value="2"/>
</dbReference>
<feature type="transmembrane region" description="Helical" evidence="6">
    <location>
        <begin position="202"/>
        <end position="224"/>
    </location>
</feature>
<feature type="transmembrane region" description="Helical" evidence="6">
    <location>
        <begin position="170"/>
        <end position="190"/>
    </location>
</feature>
<feature type="transmembrane region" description="Helical" evidence="6">
    <location>
        <begin position="97"/>
        <end position="121"/>
    </location>
</feature>
<evidence type="ECO:0000313" key="9">
    <source>
        <dbReference type="RefSeq" id="XP_010438514.1"/>
    </source>
</evidence>
<keyword evidence="8" id="KW-1185">Reference proteome</keyword>
<dbReference type="RefSeq" id="XP_010438514.1">
    <property type="nucleotide sequence ID" value="XM_010440212.2"/>
</dbReference>
<dbReference type="Pfam" id="PF00892">
    <property type="entry name" value="EamA"/>
    <property type="match status" value="2"/>
</dbReference>
<reference evidence="8" key="1">
    <citation type="journal article" date="2014" name="Nat. Commun.">
        <title>The emerging biofuel crop Camelina sativa retains a highly undifferentiated hexaploid genome structure.</title>
        <authorList>
            <person name="Kagale S."/>
            <person name="Koh C."/>
            <person name="Nixon J."/>
            <person name="Bollina V."/>
            <person name="Clarke W.E."/>
            <person name="Tuteja R."/>
            <person name="Spillane C."/>
            <person name="Robinson S.J."/>
            <person name="Links M.G."/>
            <person name="Clarke C."/>
            <person name="Higgins E.E."/>
            <person name="Huebert T."/>
            <person name="Sharpe A.G."/>
            <person name="Parkin I.A."/>
        </authorList>
    </citation>
    <scope>NUCLEOTIDE SEQUENCE [LARGE SCALE GENOMIC DNA]</scope>
    <source>
        <strain evidence="8">cv. DH55</strain>
    </source>
</reference>
<evidence type="ECO:0000259" key="7">
    <source>
        <dbReference type="Pfam" id="PF00892"/>
    </source>
</evidence>
<dbReference type="Proteomes" id="UP000694864">
    <property type="component" value="Chromosome 11"/>
</dbReference>
<accession>A0ABM0UB05</accession>
<evidence type="ECO:0000256" key="4">
    <source>
        <dbReference type="ARBA" id="ARBA00022989"/>
    </source>
</evidence>
<comment type="similarity">
    <text evidence="2">Belongs to the drug/metabolite transporter (DMT) superfamily. Plant drug/metabolite exporter (P-DME) (TC 2.A.7.4) family.</text>
</comment>
<evidence type="ECO:0000313" key="8">
    <source>
        <dbReference type="Proteomes" id="UP000694864"/>
    </source>
</evidence>
<evidence type="ECO:0000256" key="5">
    <source>
        <dbReference type="ARBA" id="ARBA00023136"/>
    </source>
</evidence>
<reference evidence="9" key="2">
    <citation type="submission" date="2025-08" db="UniProtKB">
        <authorList>
            <consortium name="RefSeq"/>
        </authorList>
    </citation>
    <scope>IDENTIFICATION</scope>
    <source>
        <tissue evidence="9">Leaf</tissue>
    </source>
</reference>
<gene>
    <name evidence="9" type="primary">LOC104722106</name>
</gene>
<evidence type="ECO:0000256" key="6">
    <source>
        <dbReference type="SAM" id="Phobius"/>
    </source>
</evidence>
<feature type="transmembrane region" description="Helical" evidence="6">
    <location>
        <begin position="292"/>
        <end position="312"/>
    </location>
</feature>
<protein>
    <submittedName>
        <fullName evidence="9">WAT1-related protein At4g28040-like</fullName>
    </submittedName>
</protein>
<evidence type="ECO:0000256" key="3">
    <source>
        <dbReference type="ARBA" id="ARBA00022692"/>
    </source>
</evidence>
<dbReference type="GeneID" id="104722106"/>
<keyword evidence="3 6" id="KW-0812">Transmembrane</keyword>
<feature type="domain" description="EamA" evidence="7">
    <location>
        <begin position="8"/>
        <end position="148"/>
    </location>
</feature>
<proteinExistence type="inferred from homology"/>
<feature type="transmembrane region" description="Helical" evidence="6">
    <location>
        <begin position="72"/>
        <end position="91"/>
    </location>
</feature>
<organism evidence="8 9">
    <name type="scientific">Camelina sativa</name>
    <name type="common">False flax</name>
    <name type="synonym">Myagrum sativum</name>
    <dbReference type="NCBI Taxonomy" id="90675"/>
    <lineage>
        <taxon>Eukaryota</taxon>
        <taxon>Viridiplantae</taxon>
        <taxon>Streptophyta</taxon>
        <taxon>Embryophyta</taxon>
        <taxon>Tracheophyta</taxon>
        <taxon>Spermatophyta</taxon>
        <taxon>Magnoliopsida</taxon>
        <taxon>eudicotyledons</taxon>
        <taxon>Gunneridae</taxon>
        <taxon>Pentapetalae</taxon>
        <taxon>rosids</taxon>
        <taxon>malvids</taxon>
        <taxon>Brassicales</taxon>
        <taxon>Brassicaceae</taxon>
        <taxon>Camelineae</taxon>
        <taxon>Camelina</taxon>
    </lineage>
</organism>
<evidence type="ECO:0000256" key="2">
    <source>
        <dbReference type="ARBA" id="ARBA00007635"/>
    </source>
</evidence>
<name>A0ABM0UB05_CAMSA</name>
<feature type="transmembrane region" description="Helical" evidence="6">
    <location>
        <begin position="236"/>
        <end position="259"/>
    </location>
</feature>
<dbReference type="InterPro" id="IPR030184">
    <property type="entry name" value="WAT1-related"/>
</dbReference>
<evidence type="ECO:0000256" key="1">
    <source>
        <dbReference type="ARBA" id="ARBA00004141"/>
    </source>
</evidence>
<feature type="transmembrane region" description="Helical" evidence="6">
    <location>
        <begin position="133"/>
        <end position="150"/>
    </location>
</feature>
<comment type="subcellular location">
    <subcellularLocation>
        <location evidence="1">Membrane</location>
        <topology evidence="1">Multi-pass membrane protein</topology>
    </subcellularLocation>
</comment>
<dbReference type="PANTHER" id="PTHR31218">
    <property type="entry name" value="WAT1-RELATED PROTEIN"/>
    <property type="match status" value="1"/>
</dbReference>